<accession>A0ACB8KT05</accession>
<proteinExistence type="predicted"/>
<protein>
    <submittedName>
        <fullName evidence="1">Eukaryotic translation initiation factor 5B</fullName>
    </submittedName>
</protein>
<keyword evidence="1" id="KW-0396">Initiation factor</keyword>
<organism evidence="1 2">
    <name type="scientific">Citrus sinensis</name>
    <name type="common">Sweet orange</name>
    <name type="synonym">Citrus aurantium var. sinensis</name>
    <dbReference type="NCBI Taxonomy" id="2711"/>
    <lineage>
        <taxon>Eukaryota</taxon>
        <taxon>Viridiplantae</taxon>
        <taxon>Streptophyta</taxon>
        <taxon>Embryophyta</taxon>
        <taxon>Tracheophyta</taxon>
        <taxon>Spermatophyta</taxon>
        <taxon>Magnoliopsida</taxon>
        <taxon>eudicotyledons</taxon>
        <taxon>Gunneridae</taxon>
        <taxon>Pentapetalae</taxon>
        <taxon>rosids</taxon>
        <taxon>malvids</taxon>
        <taxon>Sapindales</taxon>
        <taxon>Rutaceae</taxon>
        <taxon>Aurantioideae</taxon>
        <taxon>Citrus</taxon>
    </lineage>
</organism>
<keyword evidence="2" id="KW-1185">Reference proteome</keyword>
<dbReference type="EMBL" id="CM039174">
    <property type="protein sequence ID" value="KAH9757538.1"/>
    <property type="molecule type" value="Genomic_DNA"/>
</dbReference>
<dbReference type="Proteomes" id="UP000829398">
    <property type="component" value="Chromosome 5"/>
</dbReference>
<evidence type="ECO:0000313" key="1">
    <source>
        <dbReference type="EMBL" id="KAH9757538.1"/>
    </source>
</evidence>
<comment type="caution">
    <text evidence="1">The sequence shown here is derived from an EMBL/GenBank/DDBJ whole genome shotgun (WGS) entry which is preliminary data.</text>
</comment>
<name>A0ACB8KT05_CITSI</name>
<gene>
    <name evidence="1" type="ORF">KPL71_016424</name>
</gene>
<reference evidence="2" key="1">
    <citation type="journal article" date="2023" name="Hortic. Res.">
        <title>A chromosome-level phased genome enabling allele-level studies in sweet orange: a case study on citrus Huanglongbing tolerance.</title>
        <authorList>
            <person name="Wu B."/>
            <person name="Yu Q."/>
            <person name="Deng Z."/>
            <person name="Duan Y."/>
            <person name="Luo F."/>
            <person name="Gmitter F. Jr."/>
        </authorList>
    </citation>
    <scope>NUCLEOTIDE SEQUENCE [LARGE SCALE GENOMIC DNA]</scope>
    <source>
        <strain evidence="2">cv. Valencia</strain>
    </source>
</reference>
<keyword evidence="1" id="KW-0648">Protein biosynthesis</keyword>
<sequence length="1376" mass="153111">MGRKKSSVRDEENLPAVAQGGGKSKKKAVVIDDDEYSIGTELMEEPQEEEAVNNNKKKKGKKGNQKNLQAKDDDSKGEEGEENDAEAIVFTGKKKSKGKKNGGNNALSKSAFELLEGADKDDDDDDDSGDKLSEGKYVSLASKGKTKEGLKKGGNKSGSLFTAAAFDAVDGGSESEVIDDDHSVEESDDDDDDVVEKSKKGGKKKSGTTGFSASAFDLLDDEDEDVREDKDEEDEPVIFTDKKKKSKKSGKNSSAFDLLVNENDDVKEDKDEDDEPITFTDKKKKSNKGGRMRSSALDLLENEDEDDDEKKDKDEEDEPIIFTDKKKKTKSSKKTVSSFSEVLLDEENVVEDAPVLSDVSGAVDTKQQSGDSSIVESDDFKVNKGEVVAQTSKNKKKKKEKEKPRSERTAQEEDDLEKILAELGQGPAPQEEKVQVQPPEPVAPPDAADEKVGEEEKEESAASKKKKKKKEKEKEKKAAAAAAAEDKQQGKSEAVETKKNDGKSKGPEKKMSKQVREMQEALARRKEAEERKKREEEERLRKEEEERKRLEELERQAEEAKRRKKEKEKEKLLKKKQEGKLLTGKQKEEARRLEAMRNQFLAKGIPLPTGDKEAASKRPKYQTKKKSAHHQANGAVPLKEDSIESKEKEQEKQETLLEVDVGETEKVEEGESLTVEEKPEIADAPKENEVEEEDDDDDEEWDAKSWDDVNLNVKGAFDDEEADSEPEPLVKKEIKSAIPSPRDAAEKPAVAVKKAIPEQPLKSQDAVTRKKEPAAKSKEPEVDATPKQAEENLRSPICCIMGHVDTGKTKLLDCIRGTNVQEGEAGGITQQIGATYFPAENIRERTRELKANATLKVPGLLVIDTPGHESFTNLRSRGSGLCDIAILVVDIMHGLEPQTIESLNLLKMRNTEFIVALNKVDRLYGWKTCRNAPIVKAIKQQNADVQNEFNMRLVQIVTQLKEQGMNTELYYKNKDRGETFNIVPTSAISGEGIPDLLLLLVQWTQKTMVEKLTFRNELQCTVLEVKVIEGHGTTIDVVLVNGLFGMLPVLWLRNIFILNFDDAIAAEFQGTYLHHKQIKAAQGIKITAQGLEHAIAGTGLYVVGPDDDLEDVKEEAMEDMKSVMSRIDKSGEGVCVQASTLGSLEALLEFLKSDAVKIPVSGISIGPVHKKDVMRASVMLEKKKEYATILAFDVKVTPEARELAEELGVKIFIADIIYHLFDQFTAYINNLKEEKKREAADEAVFPCVLKILPNCVFNKKDPIVLGVDVVEGIAKVGTPICIPQRDFIDIGRIASIENNHKPVDTAKKGQKAAIKIAGSNSEEQQKMFGRHFDIEDELVSHISRKSIDVLKANYRDDLSMDEWRLLVKLKNLFKIQ</sequence>
<evidence type="ECO:0000313" key="2">
    <source>
        <dbReference type="Proteomes" id="UP000829398"/>
    </source>
</evidence>